<feature type="transmembrane region" description="Helical" evidence="1">
    <location>
        <begin position="29"/>
        <end position="50"/>
    </location>
</feature>
<gene>
    <name evidence="2" type="ORF">AMTR_s00096p00046760</name>
</gene>
<dbReference type="PANTHER" id="PTHR12242:SF22">
    <property type="entry name" value="OS02G0130600 PROTEIN"/>
    <property type="match status" value="1"/>
</dbReference>
<keyword evidence="3" id="KW-1185">Reference proteome</keyword>
<evidence type="ECO:0000313" key="2">
    <source>
        <dbReference type="EMBL" id="ERN02351.1"/>
    </source>
</evidence>
<reference evidence="3" key="1">
    <citation type="journal article" date="2013" name="Science">
        <title>The Amborella genome and the evolution of flowering plants.</title>
        <authorList>
            <consortium name="Amborella Genome Project"/>
        </authorList>
    </citation>
    <scope>NUCLEOTIDE SEQUENCE [LARGE SCALE GENOMIC DNA]</scope>
</reference>
<dbReference type="Proteomes" id="UP000017836">
    <property type="component" value="Unassembled WGS sequence"/>
</dbReference>
<dbReference type="GO" id="GO:0016020">
    <property type="term" value="C:membrane"/>
    <property type="evidence" value="ECO:0000318"/>
    <property type="project" value="GO_Central"/>
</dbReference>
<dbReference type="OMA" id="SWEPIMT"/>
<name>W1P444_AMBTC</name>
<dbReference type="HOGENOM" id="CLU_051754_0_0_1"/>
<dbReference type="Gramene" id="ERN02351">
    <property type="protein sequence ID" value="ERN02351"/>
    <property type="gene ID" value="AMTR_s00096p00046760"/>
</dbReference>
<organism evidence="2 3">
    <name type="scientific">Amborella trichopoda</name>
    <dbReference type="NCBI Taxonomy" id="13333"/>
    <lineage>
        <taxon>Eukaryota</taxon>
        <taxon>Viridiplantae</taxon>
        <taxon>Streptophyta</taxon>
        <taxon>Embryophyta</taxon>
        <taxon>Tracheophyta</taxon>
        <taxon>Spermatophyta</taxon>
        <taxon>Magnoliopsida</taxon>
        <taxon>Amborellales</taxon>
        <taxon>Amborellaceae</taxon>
        <taxon>Amborella</taxon>
    </lineage>
</organism>
<evidence type="ECO:0000313" key="3">
    <source>
        <dbReference type="Proteomes" id="UP000017836"/>
    </source>
</evidence>
<keyword evidence="1" id="KW-0472">Membrane</keyword>
<evidence type="ECO:0000256" key="1">
    <source>
        <dbReference type="SAM" id="Phobius"/>
    </source>
</evidence>
<keyword evidence="1" id="KW-0812">Transmembrane</keyword>
<dbReference type="AlphaFoldDB" id="W1P444"/>
<proteinExistence type="predicted"/>
<accession>W1P444</accession>
<feature type="transmembrane region" description="Helical" evidence="1">
    <location>
        <begin position="202"/>
        <end position="226"/>
    </location>
</feature>
<feature type="transmembrane region" description="Helical" evidence="1">
    <location>
        <begin position="265"/>
        <end position="285"/>
    </location>
</feature>
<feature type="transmembrane region" description="Helical" evidence="1">
    <location>
        <begin position="238"/>
        <end position="258"/>
    </location>
</feature>
<dbReference type="EMBL" id="KI394634">
    <property type="protein sequence ID" value="ERN02351.1"/>
    <property type="molecule type" value="Genomic_DNA"/>
</dbReference>
<feature type="transmembrane region" description="Helical" evidence="1">
    <location>
        <begin position="124"/>
        <end position="145"/>
    </location>
</feature>
<dbReference type="PANTHER" id="PTHR12242">
    <property type="entry name" value="OS02G0130600 PROTEIN-RELATED"/>
    <property type="match status" value="1"/>
</dbReference>
<keyword evidence="1" id="KW-1133">Transmembrane helix</keyword>
<protein>
    <submittedName>
        <fullName evidence="2">Uncharacterized protein</fullName>
    </submittedName>
</protein>
<sequence>MNYSTASLKAAWTPVLKEETATLGYWLHWQVYVCVIMILFVMAISAYIIWKYEDFSASECIGSELRPQSLHSLYEDESWRPCLKEIHPAWLMAYRMCSFIVMLAVLTTNAIFDGIEIFYFYTQWTFALVTIYFGIGSLLSMYGCYRYLNRVAGDRDNLQKLDTEQGTYVAPTLEETTNVRTSKRYTFQGDQYDRQKAGIYGYIFQIVYQTTAGAVIFTDCVFWFIIVPFLTNKDYNVRPILIGMHSINFVLLLVDTFLNSLRFPWFRISYFILWTATFVIFQWVLHACVSLW</sequence>
<dbReference type="eggNOG" id="ENOG502QTZM">
    <property type="taxonomic scope" value="Eukaryota"/>
</dbReference>
<feature type="transmembrane region" description="Helical" evidence="1">
    <location>
        <begin position="93"/>
        <end position="112"/>
    </location>
</feature>